<dbReference type="Proteomes" id="UP001187346">
    <property type="component" value="Unassembled WGS sequence"/>
</dbReference>
<dbReference type="SUPFAM" id="SSF55811">
    <property type="entry name" value="Nudix"/>
    <property type="match status" value="1"/>
</dbReference>
<evidence type="ECO:0000313" key="5">
    <source>
        <dbReference type="Proteomes" id="UP001187346"/>
    </source>
</evidence>
<evidence type="ECO:0000256" key="2">
    <source>
        <dbReference type="ARBA" id="ARBA00022801"/>
    </source>
</evidence>
<dbReference type="PROSITE" id="PS51462">
    <property type="entry name" value="NUDIX"/>
    <property type="match status" value="1"/>
</dbReference>
<name>A0ABU4F454_9ACTN</name>
<dbReference type="GO" id="GO:0016787">
    <property type="term" value="F:hydrolase activity"/>
    <property type="evidence" value="ECO:0007669"/>
    <property type="project" value="UniProtKB-KW"/>
</dbReference>
<dbReference type="EC" id="3.6.-.-" evidence="4"/>
<dbReference type="PANTHER" id="PTHR11839:SF18">
    <property type="entry name" value="NUDIX HYDROLASE DOMAIN-CONTAINING PROTEIN"/>
    <property type="match status" value="1"/>
</dbReference>
<feature type="domain" description="Nudix hydrolase" evidence="3">
    <location>
        <begin position="47"/>
        <end position="177"/>
    </location>
</feature>
<comment type="cofactor">
    <cofactor evidence="1">
        <name>Mg(2+)</name>
        <dbReference type="ChEBI" id="CHEBI:18420"/>
    </cofactor>
</comment>
<dbReference type="CDD" id="cd24161">
    <property type="entry name" value="NUDIX_ADPRase_Ndx2"/>
    <property type="match status" value="1"/>
</dbReference>
<proteinExistence type="predicted"/>
<evidence type="ECO:0000256" key="1">
    <source>
        <dbReference type="ARBA" id="ARBA00001946"/>
    </source>
</evidence>
<dbReference type="InterPro" id="IPR015797">
    <property type="entry name" value="NUDIX_hydrolase-like_dom_sf"/>
</dbReference>
<reference evidence="4 5" key="1">
    <citation type="submission" date="2023-10" db="EMBL/GenBank/DDBJ databases">
        <title>Characterization of rhizosphere-enriched actinobacteria from wheat plants lab-grown on chernevaya soil.</title>
        <authorList>
            <person name="Tikhonova E.N."/>
            <person name="Konopkin A."/>
            <person name="Kravchenko I.K."/>
        </authorList>
    </citation>
    <scope>NUCLEOTIDE SEQUENCE [LARGE SCALE GENOMIC DNA]</scope>
    <source>
        <strain evidence="4 5">RR29</strain>
    </source>
</reference>
<keyword evidence="2 4" id="KW-0378">Hydrolase</keyword>
<dbReference type="EMBL" id="JAWMAJ010000012">
    <property type="protein sequence ID" value="MDV7215372.1"/>
    <property type="molecule type" value="Genomic_DNA"/>
</dbReference>
<dbReference type="Gene3D" id="3.90.79.10">
    <property type="entry name" value="Nucleoside Triphosphate Pyrophosphohydrolase"/>
    <property type="match status" value="1"/>
</dbReference>
<dbReference type="PANTHER" id="PTHR11839">
    <property type="entry name" value="UDP/ADP-SUGAR PYROPHOSPHATASE"/>
    <property type="match status" value="1"/>
</dbReference>
<sequence>MISDAPLPEHELTATSSTVVYRNRWMTVREDRTLRHDGAEGLYGVVHKPDFSLIVPYADGGFHLVEQYRYPVKARYWEFPQGTWEDRPDADPLVLARGELAEETGLTAGTLTPLGHLYEAYGYCDQGFHVILATDLTPGEPDLDEEEAGLVSRWFSEADVWRLIAGGRFKDAASVAALGLFQHHRAAGG</sequence>
<dbReference type="InterPro" id="IPR000086">
    <property type="entry name" value="NUDIX_hydrolase_dom"/>
</dbReference>
<comment type="caution">
    <text evidence="4">The sequence shown here is derived from an EMBL/GenBank/DDBJ whole genome shotgun (WGS) entry which is preliminary data.</text>
</comment>
<dbReference type="Pfam" id="PF00293">
    <property type="entry name" value="NUDIX"/>
    <property type="match status" value="1"/>
</dbReference>
<organism evidence="4 5">
    <name type="scientific">Streptomyces prunicolor</name>
    <dbReference type="NCBI Taxonomy" id="67348"/>
    <lineage>
        <taxon>Bacteria</taxon>
        <taxon>Bacillati</taxon>
        <taxon>Actinomycetota</taxon>
        <taxon>Actinomycetes</taxon>
        <taxon>Kitasatosporales</taxon>
        <taxon>Streptomycetaceae</taxon>
        <taxon>Streptomyces</taxon>
    </lineage>
</organism>
<protein>
    <submittedName>
        <fullName evidence="4">NUDIX hydrolase</fullName>
        <ecNumber evidence="4">3.6.-.-</ecNumber>
    </submittedName>
</protein>
<dbReference type="RefSeq" id="WP_052347194.1">
    <property type="nucleotide sequence ID" value="NZ_JAWMAJ010000012.1"/>
</dbReference>
<evidence type="ECO:0000313" key="4">
    <source>
        <dbReference type="EMBL" id="MDV7215372.1"/>
    </source>
</evidence>
<keyword evidence="5" id="KW-1185">Reference proteome</keyword>
<evidence type="ECO:0000259" key="3">
    <source>
        <dbReference type="PROSITE" id="PS51462"/>
    </source>
</evidence>
<accession>A0ABU4F454</accession>
<gene>
    <name evidence="4" type="ORF">R5A26_05365</name>
</gene>